<evidence type="ECO:0000313" key="3">
    <source>
        <dbReference type="Proteomes" id="UP000671879"/>
    </source>
</evidence>
<dbReference type="SUPFAM" id="SSF56059">
    <property type="entry name" value="Glutathione synthetase ATP-binding domain-like"/>
    <property type="match status" value="1"/>
</dbReference>
<dbReference type="KEGG" id="aram:KAR29_10185"/>
<dbReference type="PIRSF" id="PIRSF016817">
    <property type="entry name" value="UCP016817_carboligase"/>
    <property type="match status" value="1"/>
</dbReference>
<dbReference type="EMBL" id="CP072943">
    <property type="protein sequence ID" value="QTX31711.1"/>
    <property type="molecule type" value="Genomic_DNA"/>
</dbReference>
<dbReference type="GO" id="GO:0046872">
    <property type="term" value="F:metal ion binding"/>
    <property type="evidence" value="ECO:0007669"/>
    <property type="project" value="InterPro"/>
</dbReference>
<sequence>MTLLAAGYSVRGLAQSAWRGGWTVVAVDYFGDRDLAERVPTRSVRGDRGEGYSAEALVDLARSFEADSVVYTGGLENHGEVVAALARGRELLGNDPFVLRRVRDWRLLRSLFTEEAIPFPRTLFPGEEIGAREGRWLSKPVGGAGGTGLRLYGGERLREGRLLQEFLPGLPASATFLCDGRRSRLLGLTEQLVGHRALTERPFAWCGNVFPLELSDEGRRLLERIGDVLVRAFGLKGLNGVDFIVTERDGRRWPLPVEVNPRPAASLEILEAAWGGSLFPFHVAACRGFLPDGDLSFREGFWGKAVVYARRSLNVSCSGDWYDKNRRDIPHDGESVAAGSPVCTLLAEAKRRDGCIGALLEGARVLRDEIGDR</sequence>
<feature type="domain" description="ATP-grasp fold PylC-type" evidence="1">
    <location>
        <begin position="112"/>
        <end position="266"/>
    </location>
</feature>
<dbReference type="InterPro" id="IPR003806">
    <property type="entry name" value="ATP-grasp_PylC-type"/>
</dbReference>
<dbReference type="Gene3D" id="3.30.470.20">
    <property type="entry name" value="ATP-grasp fold, B domain"/>
    <property type="match status" value="1"/>
</dbReference>
<dbReference type="Pfam" id="PF02655">
    <property type="entry name" value="ATP-grasp_3"/>
    <property type="match status" value="1"/>
</dbReference>
<dbReference type="GO" id="GO:0005524">
    <property type="term" value="F:ATP binding"/>
    <property type="evidence" value="ECO:0007669"/>
    <property type="project" value="InterPro"/>
</dbReference>
<dbReference type="RefSeq" id="WP_274372886.1">
    <property type="nucleotide sequence ID" value="NZ_CP072943.1"/>
</dbReference>
<gene>
    <name evidence="2" type="ORF">KAR29_10185</name>
</gene>
<dbReference type="AlphaFoldDB" id="A0A9Q7A633"/>
<evidence type="ECO:0000259" key="1">
    <source>
        <dbReference type="Pfam" id="PF02655"/>
    </source>
</evidence>
<proteinExistence type="predicted"/>
<organism evidence="2 3">
    <name type="scientific">Aminithiophilus ramosus</name>
    <dbReference type="NCBI Taxonomy" id="3029084"/>
    <lineage>
        <taxon>Bacteria</taxon>
        <taxon>Thermotogati</taxon>
        <taxon>Synergistota</taxon>
        <taxon>Synergistia</taxon>
        <taxon>Synergistales</taxon>
        <taxon>Aminithiophilaceae</taxon>
        <taxon>Aminithiophilus</taxon>
    </lineage>
</organism>
<dbReference type="Proteomes" id="UP000671879">
    <property type="component" value="Chromosome"/>
</dbReference>
<dbReference type="InterPro" id="IPR016677">
    <property type="entry name" value="UCP016817_carboligase"/>
</dbReference>
<reference evidence="3" key="1">
    <citation type="submission" date="2021-04" db="EMBL/GenBank/DDBJ databases">
        <title>A novel Synergistetes isolate from a pyrite-forming mixed culture.</title>
        <authorList>
            <person name="Bunk B."/>
            <person name="Sproer C."/>
            <person name="Spring S."/>
            <person name="Pester M."/>
        </authorList>
    </citation>
    <scope>NUCLEOTIDE SEQUENCE [LARGE SCALE GENOMIC DNA]</scope>
    <source>
        <strain evidence="3">J.5.4.2-T.3.5.2</strain>
    </source>
</reference>
<protein>
    <submittedName>
        <fullName evidence="2">ATP-grasp domain-containing protein</fullName>
    </submittedName>
</protein>
<evidence type="ECO:0000313" key="2">
    <source>
        <dbReference type="EMBL" id="QTX31711.1"/>
    </source>
</evidence>
<name>A0A9Q7A633_9BACT</name>
<accession>A0A9Q7A633</accession>
<keyword evidence="3" id="KW-1185">Reference proteome</keyword>